<dbReference type="eggNOG" id="COG1933">
    <property type="taxonomic scope" value="Bacteria"/>
</dbReference>
<evidence type="ECO:0000313" key="2">
    <source>
        <dbReference type="Proteomes" id="UP000010472"/>
    </source>
</evidence>
<evidence type="ECO:0000313" key="1">
    <source>
        <dbReference type="EMBL" id="AFZ13044.1"/>
    </source>
</evidence>
<organism evidence="1 2">
    <name type="scientific">Crinalium epipsammum PCC 9333</name>
    <dbReference type="NCBI Taxonomy" id="1173022"/>
    <lineage>
        <taxon>Bacteria</taxon>
        <taxon>Bacillati</taxon>
        <taxon>Cyanobacteriota</taxon>
        <taxon>Cyanophyceae</taxon>
        <taxon>Gomontiellales</taxon>
        <taxon>Gomontiellaceae</taxon>
        <taxon>Crinalium</taxon>
    </lineage>
</organism>
<accession>K9VZV0</accession>
<keyword evidence="2" id="KW-1185">Reference proteome</keyword>
<dbReference type="PATRIC" id="fig|1173022.3.peg.2346"/>
<evidence type="ECO:0008006" key="3">
    <source>
        <dbReference type="Google" id="ProtNLM"/>
    </source>
</evidence>
<proteinExistence type="predicted"/>
<protein>
    <recommendedName>
        <fullName evidence="3">TniQ family protein</fullName>
    </recommendedName>
</protein>
<dbReference type="STRING" id="1173022.Cri9333_2172"/>
<sequence>MDENTVSYSPRYLAPYDDESISHYLGRWMRQPTVSISNPLSLSQKIGLGTTLWRWQRFYFNPPPTDEELEKIGTLMELEVERLQLMFPPEGETINSEPIRLCAACYAQIPYHRMQWQFQSTAGCEHHRFRLLSRCRSCGEQFPIPSQWGKGKCKQCGMLFKSMVKWQKGY</sequence>
<dbReference type="EMBL" id="CP003620">
    <property type="protein sequence ID" value="AFZ13044.1"/>
    <property type="molecule type" value="Genomic_DNA"/>
</dbReference>
<gene>
    <name evidence="1" type="ORF">Cri9333_2172</name>
</gene>
<dbReference type="AlphaFoldDB" id="K9VZV0"/>
<dbReference type="OrthoDB" id="455810at2"/>
<name>K9VZV0_9CYAN</name>
<reference evidence="1 2" key="1">
    <citation type="submission" date="2012-06" db="EMBL/GenBank/DDBJ databases">
        <title>Finished chromosome of genome of Crinalium epipsammum PCC 9333.</title>
        <authorList>
            <consortium name="US DOE Joint Genome Institute"/>
            <person name="Gugger M."/>
            <person name="Coursin T."/>
            <person name="Rippka R."/>
            <person name="Tandeau De Marsac N."/>
            <person name="Huntemann M."/>
            <person name="Wei C.-L."/>
            <person name="Han J."/>
            <person name="Detter J.C."/>
            <person name="Han C."/>
            <person name="Tapia R."/>
            <person name="Davenport K."/>
            <person name="Daligault H."/>
            <person name="Erkkila T."/>
            <person name="Gu W."/>
            <person name="Munk A.C.C."/>
            <person name="Teshima H."/>
            <person name="Xu Y."/>
            <person name="Chain P."/>
            <person name="Chen A."/>
            <person name="Krypides N."/>
            <person name="Mavromatis K."/>
            <person name="Markowitz V."/>
            <person name="Szeto E."/>
            <person name="Ivanova N."/>
            <person name="Mikhailova N."/>
            <person name="Ovchinnikova G."/>
            <person name="Pagani I."/>
            <person name="Pati A."/>
            <person name="Goodwin L."/>
            <person name="Peters L."/>
            <person name="Pitluck S."/>
            <person name="Woyke T."/>
            <person name="Kerfeld C."/>
        </authorList>
    </citation>
    <scope>NUCLEOTIDE SEQUENCE [LARGE SCALE GENOMIC DNA]</scope>
    <source>
        <strain evidence="1 2">PCC 9333</strain>
    </source>
</reference>
<dbReference type="KEGG" id="cep:Cri9333_2172"/>
<dbReference type="RefSeq" id="WP_015203160.1">
    <property type="nucleotide sequence ID" value="NC_019753.1"/>
</dbReference>
<dbReference type="HOGENOM" id="CLU_1599988_0_0_3"/>
<dbReference type="Proteomes" id="UP000010472">
    <property type="component" value="Chromosome"/>
</dbReference>